<dbReference type="GO" id="GO:0016491">
    <property type="term" value="F:oxidoreductase activity"/>
    <property type="evidence" value="ECO:0007669"/>
    <property type="project" value="UniProtKB-KW"/>
</dbReference>
<feature type="transmembrane region" description="Helical" evidence="7">
    <location>
        <begin position="182"/>
        <end position="204"/>
    </location>
</feature>
<evidence type="ECO:0000256" key="6">
    <source>
        <dbReference type="RuleBase" id="RU000320"/>
    </source>
</evidence>
<accession>A0ABS0H6U1</accession>
<feature type="transmembrane region" description="Helical" evidence="7">
    <location>
        <begin position="97"/>
        <end position="117"/>
    </location>
</feature>
<evidence type="ECO:0000313" key="9">
    <source>
        <dbReference type="EMBL" id="MBF9134186.1"/>
    </source>
</evidence>
<feature type="transmembrane region" description="Helical" evidence="7">
    <location>
        <begin position="259"/>
        <end position="282"/>
    </location>
</feature>
<evidence type="ECO:0000256" key="3">
    <source>
        <dbReference type="ARBA" id="ARBA00022692"/>
    </source>
</evidence>
<dbReference type="RefSeq" id="WP_196205671.1">
    <property type="nucleotide sequence ID" value="NZ_JADPUN010000326.1"/>
</dbReference>
<dbReference type="Proteomes" id="UP000638560">
    <property type="component" value="Unassembled WGS sequence"/>
</dbReference>
<feature type="domain" description="NADH:quinone oxidoreductase/Mrp antiporter transmembrane" evidence="8">
    <location>
        <begin position="146"/>
        <end position="432"/>
    </location>
</feature>
<gene>
    <name evidence="9" type="ORF">I0C86_35405</name>
</gene>
<evidence type="ECO:0000256" key="4">
    <source>
        <dbReference type="ARBA" id="ARBA00022989"/>
    </source>
</evidence>
<evidence type="ECO:0000256" key="2">
    <source>
        <dbReference type="ARBA" id="ARBA00009025"/>
    </source>
</evidence>
<evidence type="ECO:0000256" key="1">
    <source>
        <dbReference type="ARBA" id="ARBA00004127"/>
    </source>
</evidence>
<keyword evidence="9" id="KW-0560">Oxidoreductase</keyword>
<dbReference type="InterPro" id="IPR003918">
    <property type="entry name" value="NADH_UbQ_OxRdtase"/>
</dbReference>
<organism evidence="9 10">
    <name type="scientific">Plantactinospora alkalitolerans</name>
    <dbReference type="NCBI Taxonomy" id="2789879"/>
    <lineage>
        <taxon>Bacteria</taxon>
        <taxon>Bacillati</taxon>
        <taxon>Actinomycetota</taxon>
        <taxon>Actinomycetes</taxon>
        <taxon>Micromonosporales</taxon>
        <taxon>Micromonosporaceae</taxon>
        <taxon>Plantactinospora</taxon>
    </lineage>
</organism>
<name>A0ABS0H6U1_9ACTN</name>
<feature type="transmembrane region" description="Helical" evidence="7">
    <location>
        <begin position="471"/>
        <end position="495"/>
    </location>
</feature>
<feature type="transmembrane region" description="Helical" evidence="7">
    <location>
        <begin position="288"/>
        <end position="310"/>
    </location>
</feature>
<dbReference type="EC" id="1.6.5.-" evidence="9"/>
<reference evidence="9 10" key="1">
    <citation type="submission" date="2020-11" db="EMBL/GenBank/DDBJ databases">
        <title>A novel isolate from a Black sea contaminated sediment with potential to produce alkanes: Plantactinospora alkalitolerans sp. nov.</title>
        <authorList>
            <person name="Carro L."/>
            <person name="Veyisoglu A."/>
            <person name="Guven K."/>
            <person name="Schumann P."/>
            <person name="Klenk H.-P."/>
            <person name="Sahin N."/>
        </authorList>
    </citation>
    <scope>NUCLEOTIDE SEQUENCE [LARGE SCALE GENOMIC DNA]</scope>
    <source>
        <strain evidence="9 10">S1510</strain>
    </source>
</reference>
<sequence length="507" mass="52296">MSLGRVGLVAVLALPALGAAVLAVLPHRIDRAARITGTAFAAAAFVLSVLLALGGDDNWFGYRPRTAGGPGVRPWHELDLTWVPGLDLRFHLGVDGVSYPLVVLTALLTLLCCAYTAWRVPAPGRGRTLVALLLVVEVGIVGTFLALDLVLFFLFFEVVLLPMYAIIAIWGGEDRQHAARKFALYTLFGSVLLLVGVFTVVTAAGTADLVDLTGGGELSRGTQLAAFSLLAIAFAVKSPLWPLHSWLPDAHTQAPTVGSVILAGVLLKMGTYGLIRVAVGVAPEGARWAAPVLGTLAVAAIIVGSLVCLAQSELKRLIAYSSVGHMGFVLLGVATLTATGIQAALIGNIAHGVITGLLFFLAGAIKDRAHTGALAELGGLRESTPRLAGLLGFAAIASLGLPGLAGFWGEAFAVVAAWRVGGPFWTTLAVLAALGGALTAAYLLRLLRRVTHGPATPAVLTLTPGLAGAELAAWGPLVLLALAIGLAPTLVLGYAEVPVEALLEAIR</sequence>
<proteinExistence type="inferred from homology"/>
<keyword evidence="3 6" id="KW-0812">Transmembrane</keyword>
<comment type="similarity">
    <text evidence="2">Belongs to the complex I subunit 4 family.</text>
</comment>
<feature type="transmembrane region" description="Helical" evidence="7">
    <location>
        <begin position="153"/>
        <end position="170"/>
    </location>
</feature>
<dbReference type="PANTHER" id="PTHR43507:SF1">
    <property type="entry name" value="NADH-UBIQUINONE OXIDOREDUCTASE CHAIN 4"/>
    <property type="match status" value="1"/>
</dbReference>
<dbReference type="PRINTS" id="PR01437">
    <property type="entry name" value="NUOXDRDTASE4"/>
</dbReference>
<dbReference type="NCBIfam" id="TIGR01972">
    <property type="entry name" value="NDH_I_M"/>
    <property type="match status" value="1"/>
</dbReference>
<feature type="transmembrane region" description="Helical" evidence="7">
    <location>
        <begin position="387"/>
        <end position="418"/>
    </location>
</feature>
<feature type="transmembrane region" description="Helical" evidence="7">
    <location>
        <begin position="224"/>
        <end position="247"/>
    </location>
</feature>
<comment type="caution">
    <text evidence="9">The sequence shown here is derived from an EMBL/GenBank/DDBJ whole genome shotgun (WGS) entry which is preliminary data.</text>
</comment>
<keyword evidence="5 7" id="KW-0472">Membrane</keyword>
<feature type="transmembrane region" description="Helical" evidence="7">
    <location>
        <begin position="424"/>
        <end position="444"/>
    </location>
</feature>
<dbReference type="EMBL" id="JADPUN010000326">
    <property type="protein sequence ID" value="MBF9134186.1"/>
    <property type="molecule type" value="Genomic_DNA"/>
</dbReference>
<evidence type="ECO:0000256" key="7">
    <source>
        <dbReference type="SAM" id="Phobius"/>
    </source>
</evidence>
<evidence type="ECO:0000256" key="5">
    <source>
        <dbReference type="ARBA" id="ARBA00023136"/>
    </source>
</evidence>
<dbReference type="InterPro" id="IPR010227">
    <property type="entry name" value="NADH_Q_OxRdtase_chainM/4"/>
</dbReference>
<protein>
    <submittedName>
        <fullName evidence="9">NADH-quinone oxidoreductase subunit M</fullName>
        <ecNumber evidence="9">1.6.5.-</ecNumber>
    </submittedName>
</protein>
<evidence type="ECO:0000259" key="8">
    <source>
        <dbReference type="Pfam" id="PF00361"/>
    </source>
</evidence>
<feature type="transmembrane region" description="Helical" evidence="7">
    <location>
        <begin position="37"/>
        <end position="55"/>
    </location>
</feature>
<dbReference type="InterPro" id="IPR001750">
    <property type="entry name" value="ND/Mrp_TM"/>
</dbReference>
<feature type="transmembrane region" description="Helical" evidence="7">
    <location>
        <begin position="317"/>
        <end position="338"/>
    </location>
</feature>
<feature type="transmembrane region" description="Helical" evidence="7">
    <location>
        <begin position="344"/>
        <end position="366"/>
    </location>
</feature>
<dbReference type="Pfam" id="PF00361">
    <property type="entry name" value="Proton_antipo_M"/>
    <property type="match status" value="1"/>
</dbReference>
<keyword evidence="10" id="KW-1185">Reference proteome</keyword>
<comment type="subcellular location">
    <subcellularLocation>
        <location evidence="1">Endomembrane system</location>
        <topology evidence="1">Multi-pass membrane protein</topology>
    </subcellularLocation>
    <subcellularLocation>
        <location evidence="6">Membrane</location>
        <topology evidence="6">Multi-pass membrane protein</topology>
    </subcellularLocation>
</comment>
<feature type="transmembrane region" description="Helical" evidence="7">
    <location>
        <begin position="129"/>
        <end position="147"/>
    </location>
</feature>
<dbReference type="PANTHER" id="PTHR43507">
    <property type="entry name" value="NADH-UBIQUINONE OXIDOREDUCTASE CHAIN 4"/>
    <property type="match status" value="1"/>
</dbReference>
<evidence type="ECO:0000313" key="10">
    <source>
        <dbReference type="Proteomes" id="UP000638560"/>
    </source>
</evidence>
<feature type="transmembrane region" description="Helical" evidence="7">
    <location>
        <begin position="6"/>
        <end position="25"/>
    </location>
</feature>
<keyword evidence="4 7" id="KW-1133">Transmembrane helix</keyword>